<dbReference type="GO" id="GO:0004672">
    <property type="term" value="F:protein kinase activity"/>
    <property type="evidence" value="ECO:0007669"/>
    <property type="project" value="UniProtKB-ARBA"/>
</dbReference>
<dbReference type="Proteomes" id="UP000249254">
    <property type="component" value="Unassembled WGS sequence"/>
</dbReference>
<dbReference type="InterPro" id="IPR036641">
    <property type="entry name" value="HPT_dom_sf"/>
</dbReference>
<evidence type="ECO:0000256" key="1">
    <source>
        <dbReference type="ARBA" id="ARBA00023012"/>
    </source>
</evidence>
<protein>
    <submittedName>
        <fullName evidence="3">Hpt domain-containing protein</fullName>
    </submittedName>
</protein>
<proteinExistence type="predicted"/>
<dbReference type="InterPro" id="IPR008207">
    <property type="entry name" value="Sig_transdc_His_kin_Hpt_dom"/>
</dbReference>
<dbReference type="EMBL" id="QFYQ01000001">
    <property type="protein sequence ID" value="RAK55801.1"/>
    <property type="molecule type" value="Genomic_DNA"/>
</dbReference>
<dbReference type="SUPFAM" id="SSF47226">
    <property type="entry name" value="Histidine-containing phosphotransfer domain, HPT domain"/>
    <property type="match status" value="1"/>
</dbReference>
<sequence>MSETSNSSGKTVDFAYLERFAAGDRGVVREVLELFLQQAAIWAPQLEGAPTGWRDVAHTIKGAARGVGAGVLGDLCEAAETEGETALPAMQQGLDRAVAEIEAYLAQA</sequence>
<dbReference type="Gene3D" id="1.20.120.160">
    <property type="entry name" value="HPT domain"/>
    <property type="match status" value="1"/>
</dbReference>
<dbReference type="Pfam" id="PF01627">
    <property type="entry name" value="Hpt"/>
    <property type="match status" value="1"/>
</dbReference>
<keyword evidence="1" id="KW-0902">Two-component regulatory system</keyword>
<organism evidence="3 4">
    <name type="scientific">Phenylobacterium soli</name>
    <dbReference type="NCBI Taxonomy" id="2170551"/>
    <lineage>
        <taxon>Bacteria</taxon>
        <taxon>Pseudomonadati</taxon>
        <taxon>Pseudomonadota</taxon>
        <taxon>Alphaproteobacteria</taxon>
        <taxon>Caulobacterales</taxon>
        <taxon>Caulobacteraceae</taxon>
        <taxon>Phenylobacterium</taxon>
    </lineage>
</organism>
<comment type="caution">
    <text evidence="3">The sequence shown here is derived from an EMBL/GenBank/DDBJ whole genome shotgun (WGS) entry which is preliminary data.</text>
</comment>
<evidence type="ECO:0000313" key="3">
    <source>
        <dbReference type="EMBL" id="RAK55801.1"/>
    </source>
</evidence>
<feature type="domain" description="HPt" evidence="2">
    <location>
        <begin position="50"/>
        <end position="103"/>
    </location>
</feature>
<dbReference type="CDD" id="cd00088">
    <property type="entry name" value="HPT"/>
    <property type="match status" value="1"/>
</dbReference>
<reference evidence="4" key="1">
    <citation type="submission" date="2018-05" db="EMBL/GenBank/DDBJ databases">
        <authorList>
            <person name="Li X."/>
        </authorList>
    </citation>
    <scope>NUCLEOTIDE SEQUENCE [LARGE SCALE GENOMIC DNA]</scope>
    <source>
        <strain evidence="4">LX32</strain>
    </source>
</reference>
<evidence type="ECO:0000313" key="4">
    <source>
        <dbReference type="Proteomes" id="UP000249254"/>
    </source>
</evidence>
<dbReference type="GO" id="GO:0000160">
    <property type="term" value="P:phosphorelay signal transduction system"/>
    <property type="evidence" value="ECO:0007669"/>
    <property type="project" value="UniProtKB-KW"/>
</dbReference>
<name>A0A328AN61_9CAUL</name>
<accession>A0A328AN61</accession>
<dbReference type="OrthoDB" id="7173540at2"/>
<evidence type="ECO:0000259" key="2">
    <source>
        <dbReference type="Pfam" id="PF01627"/>
    </source>
</evidence>
<keyword evidence="4" id="KW-1185">Reference proteome</keyword>
<gene>
    <name evidence="3" type="ORF">DJ017_15420</name>
</gene>
<dbReference type="AlphaFoldDB" id="A0A328AN61"/>